<reference evidence="9 10" key="1">
    <citation type="submission" date="2016-10" db="EMBL/GenBank/DDBJ databases">
        <authorList>
            <person name="de Groot N.N."/>
        </authorList>
    </citation>
    <scope>NUCLEOTIDE SEQUENCE [LARGE SCALE GENOMIC DNA]</scope>
    <source>
        <strain evidence="9 10">DSM 2784</strain>
    </source>
</reference>
<accession>A0A1G5RZ14</accession>
<dbReference type="InterPro" id="IPR010918">
    <property type="entry name" value="PurM-like_C_dom"/>
</dbReference>
<dbReference type="CDD" id="cd02204">
    <property type="entry name" value="PurL_repeat2"/>
    <property type="match status" value="1"/>
</dbReference>
<dbReference type="OrthoDB" id="9804441at2"/>
<dbReference type="SUPFAM" id="SSF52317">
    <property type="entry name" value="Class I glutamine amidotransferase-like"/>
    <property type="match status" value="1"/>
</dbReference>
<keyword evidence="6" id="KW-0460">Magnesium</keyword>
<keyword evidence="1" id="KW-0436">Ligase</keyword>
<evidence type="ECO:0000256" key="5">
    <source>
        <dbReference type="ARBA" id="ARBA00022840"/>
    </source>
</evidence>
<evidence type="ECO:0000313" key="9">
    <source>
        <dbReference type="EMBL" id="SCZ78691.1"/>
    </source>
</evidence>
<evidence type="ECO:0000256" key="6">
    <source>
        <dbReference type="ARBA" id="ARBA00022842"/>
    </source>
</evidence>
<dbReference type="NCBIfam" id="TIGR01857">
    <property type="entry name" value="FGAM-synthase"/>
    <property type="match status" value="1"/>
</dbReference>
<dbReference type="GO" id="GO:0006164">
    <property type="term" value="P:purine nucleotide biosynthetic process"/>
    <property type="evidence" value="ECO:0007669"/>
    <property type="project" value="UniProtKB-KW"/>
</dbReference>
<dbReference type="Proteomes" id="UP000199208">
    <property type="component" value="Unassembled WGS sequence"/>
</dbReference>
<evidence type="ECO:0000256" key="3">
    <source>
        <dbReference type="ARBA" id="ARBA00022741"/>
    </source>
</evidence>
<gene>
    <name evidence="9" type="ORF">SAMN03080599_01386</name>
</gene>
<dbReference type="Pfam" id="PF02769">
    <property type="entry name" value="AIRS_C"/>
    <property type="match status" value="1"/>
</dbReference>
<dbReference type="PROSITE" id="PS51273">
    <property type="entry name" value="GATASE_TYPE_1"/>
    <property type="match status" value="1"/>
</dbReference>
<dbReference type="Gene3D" id="3.90.650.10">
    <property type="entry name" value="PurM-like C-terminal domain"/>
    <property type="match status" value="1"/>
</dbReference>
<keyword evidence="4" id="KW-0658">Purine biosynthesis</keyword>
<protein>
    <submittedName>
        <fullName evidence="9">Phosphoribosylformylglycinamidine synthase</fullName>
    </submittedName>
</protein>
<dbReference type="STRING" id="1120920.SAMN03080599_01386"/>
<dbReference type="InterPro" id="IPR036676">
    <property type="entry name" value="PurM-like_C_sf"/>
</dbReference>
<dbReference type="InterPro" id="IPR010141">
    <property type="entry name" value="FGAM_synthase"/>
</dbReference>
<feature type="domain" description="Phosphoribosylformylglycinamidine synthase linker" evidence="8">
    <location>
        <begin position="187"/>
        <end position="229"/>
    </location>
</feature>
<dbReference type="GO" id="GO:0005524">
    <property type="term" value="F:ATP binding"/>
    <property type="evidence" value="ECO:0007669"/>
    <property type="project" value="UniProtKB-KW"/>
</dbReference>
<dbReference type="RefSeq" id="WP_092590168.1">
    <property type="nucleotide sequence ID" value="NZ_FMWL01000005.1"/>
</dbReference>
<dbReference type="InterPro" id="IPR029062">
    <property type="entry name" value="Class_I_gatase-like"/>
</dbReference>
<dbReference type="Pfam" id="PF13507">
    <property type="entry name" value="GATase_5"/>
    <property type="match status" value="1"/>
</dbReference>
<feature type="domain" description="PurM-like C-terminal" evidence="7">
    <location>
        <begin position="441"/>
        <end position="591"/>
    </location>
</feature>
<dbReference type="SMART" id="SM01211">
    <property type="entry name" value="GATase_5"/>
    <property type="match status" value="1"/>
</dbReference>
<evidence type="ECO:0000256" key="1">
    <source>
        <dbReference type="ARBA" id="ARBA00022598"/>
    </source>
</evidence>
<name>A0A1G5RZ14_9FIRM</name>
<dbReference type="GO" id="GO:0004642">
    <property type="term" value="F:phosphoribosylformylglycinamidine synthase activity"/>
    <property type="evidence" value="ECO:0007669"/>
    <property type="project" value="TreeGrafter"/>
</dbReference>
<dbReference type="FunFam" id="3.30.1330.10:FF:000013">
    <property type="entry name" value="Phosphoribosylformylglycinamidine synthase"/>
    <property type="match status" value="1"/>
</dbReference>
<dbReference type="CDD" id="cd02203">
    <property type="entry name" value="PurL_repeat1"/>
    <property type="match status" value="1"/>
</dbReference>
<dbReference type="EMBL" id="FMWL01000005">
    <property type="protein sequence ID" value="SCZ78691.1"/>
    <property type="molecule type" value="Genomic_DNA"/>
</dbReference>
<proteinExistence type="predicted"/>
<dbReference type="InterPro" id="IPR036921">
    <property type="entry name" value="PurM-like_N_sf"/>
</dbReference>
<dbReference type="GO" id="GO:0046872">
    <property type="term" value="F:metal ion binding"/>
    <property type="evidence" value="ECO:0007669"/>
    <property type="project" value="UniProtKB-KW"/>
</dbReference>
<keyword evidence="2" id="KW-0479">Metal-binding</keyword>
<dbReference type="Gene3D" id="3.30.1330.10">
    <property type="entry name" value="PurM-like, N-terminal domain"/>
    <property type="match status" value="2"/>
</dbReference>
<organism evidence="9 10">
    <name type="scientific">Acidaminobacter hydrogenoformans DSM 2784</name>
    <dbReference type="NCBI Taxonomy" id="1120920"/>
    <lineage>
        <taxon>Bacteria</taxon>
        <taxon>Bacillati</taxon>
        <taxon>Bacillota</taxon>
        <taxon>Clostridia</taxon>
        <taxon>Peptostreptococcales</taxon>
        <taxon>Acidaminobacteraceae</taxon>
        <taxon>Acidaminobacter</taxon>
    </lineage>
</organism>
<dbReference type="SUPFAM" id="SSF55326">
    <property type="entry name" value="PurM N-terminal domain-like"/>
    <property type="match status" value="2"/>
</dbReference>
<evidence type="ECO:0000256" key="2">
    <source>
        <dbReference type="ARBA" id="ARBA00022723"/>
    </source>
</evidence>
<evidence type="ECO:0000313" key="10">
    <source>
        <dbReference type="Proteomes" id="UP000199208"/>
    </source>
</evidence>
<dbReference type="Gene3D" id="3.40.50.880">
    <property type="match status" value="1"/>
</dbReference>
<evidence type="ECO:0000259" key="7">
    <source>
        <dbReference type="Pfam" id="PF02769"/>
    </source>
</evidence>
<evidence type="ECO:0000259" key="8">
    <source>
        <dbReference type="Pfam" id="PF18072"/>
    </source>
</evidence>
<dbReference type="PANTHER" id="PTHR10099:SF1">
    <property type="entry name" value="PHOSPHORIBOSYLFORMYLGLYCINAMIDINE SYNTHASE"/>
    <property type="match status" value="1"/>
</dbReference>
<keyword evidence="5" id="KW-0067">ATP-binding</keyword>
<dbReference type="GO" id="GO:0005737">
    <property type="term" value="C:cytoplasm"/>
    <property type="evidence" value="ECO:0007669"/>
    <property type="project" value="TreeGrafter"/>
</dbReference>
<dbReference type="AlphaFoldDB" id="A0A1G5RZ14"/>
<keyword evidence="10" id="KW-1185">Reference proteome</keyword>
<dbReference type="SUPFAM" id="SSF56042">
    <property type="entry name" value="PurM C-terminal domain-like"/>
    <property type="match status" value="2"/>
</dbReference>
<sequence>MQGVRKFVRKIEALDVESAGLTSQIRDFLKIGAVTKAEVYNGYDIFGLEASEVAQAVQHVFAEPNVDLVSDVWTPVQGETAFAYRLLPGQYDQRSDSAVQLLTILKLGKDPHVVSFKAVRLTSERALTAEEVEGIKRFLINPVEAMEISLYELCPAEVVQPEAPPVEVLHGFRELSEEALEGFLAGHGLAMSREDLTMVQDYFKTTAGRDPKMTELKVLDTYWSDHCRHTTFMTELKDIDFSEATYGPLREAYEKYGQKRADIATSKPETLMDLATIQARWLRKQGGLADVEVSDEINAATFMVDAAFENGETKPYLVMFKNETHNHPTEIEPFGGAATCLGGAIRDPLSGRSYVYQGMRITGSGDPTESLEKTLPGKLPQRVITRGAAKGFSSYGNQIGLPAGYIREYYNEGFKAKRMEVGAVIGAAPAENVKRLKPKLGDRVLLIGGKTGIDGIGGATGSSKEHDESSLATCASEVQRGNAPEERKLQRLFRRPEFAKRIKKSNDFGAGGVSVAVGELADSLDIQLDAIKTKYPGLGAIELAISESQERMAVVVDRCDVERVIALAASENLDAYEIAQVTDSGKLRMFLKGEVVLELGREFIDSSGASRSQVVKVTEVPVAGSGADAGAAVEAAQAEAVLTATVSDLNSASQIGLIENFDNTVGAYSILMPFGGVRQMSPSMSMVAKLPSAEGTSLTGTVMSAGYALKALEQDPFVGGAMSVAEAVAKAVLTGANLERIHLSCQEYFERLGTDPLKWQKPFKALLGALHAMDAFGLGAIGGKDSMSGTFKDLNVPPTLIAFAAAPVDLKNVVSTDFKAEGSTVYLADVARDAAGLPDLTAYAARLKEAQTLIGHGAVLSSYVVEEGGVLESLFKMGVGNGIGVKLSGDVIPAAGFGALMLEIDIASTDAVPADWVMLGETQRAYSIDAQGAGVDLKKVEEAWLEPLDSVFPRCRPYADAPLAAKEPSVDKKKEKRDVVFGEGRPSANILRGVKPRVFIPAFPGTNCEIDTARAFERAGAEAEVIVFRNRSLADVELSIEAYEMAISRAQMIALPGGFSAGDEPDGSGKFISSVFKNARISEATMKLLKQRDGLMIGICNGFQALIKLGLLPYGEIRDLGPEDPTLTYNACCKHISKMVQIEVVSKMSPWLARASEGVRYSVPVSHGEGRFFASEAQYEALLAAGQVATVYSRGHNLNGSAFGVEGLVSPDGRVLGKMGHAERMTSHTYLNVPGQYDMEIFEAGVDYFNK</sequence>
<evidence type="ECO:0000256" key="4">
    <source>
        <dbReference type="ARBA" id="ARBA00022755"/>
    </source>
</evidence>
<dbReference type="Pfam" id="PF18072">
    <property type="entry name" value="FGAR-AT_linker"/>
    <property type="match status" value="1"/>
</dbReference>
<dbReference type="InterPro" id="IPR041609">
    <property type="entry name" value="PurL_linker"/>
</dbReference>
<dbReference type="PANTHER" id="PTHR10099">
    <property type="entry name" value="PHOSPHORIBOSYLFORMYLGLYCINAMIDINE SYNTHASE"/>
    <property type="match status" value="1"/>
</dbReference>
<keyword evidence="3" id="KW-0547">Nucleotide-binding</keyword>